<dbReference type="OrthoDB" id="5951444at2"/>
<feature type="domain" description="YdhG-like" evidence="1">
    <location>
        <begin position="26"/>
        <end position="129"/>
    </location>
</feature>
<sequence length="140" mass="14859">MAAEQKTKPTALSVADFIAAVEDPNRRADAEAACALLAEATGEPATMWGPSIVGFGAYHYRYDSGHEGDAPLVGFSPRKANLVFYLSGCEERRDELLGRLGKHKAGKGCVYVNRLADVDAAVLKEMAAASAASLRARYPG</sequence>
<proteinExistence type="predicted"/>
<dbReference type="Proteomes" id="UP000198788">
    <property type="component" value="Unassembled WGS sequence"/>
</dbReference>
<reference evidence="3" key="1">
    <citation type="submission" date="2016-10" db="EMBL/GenBank/DDBJ databases">
        <authorList>
            <person name="Varghese N."/>
            <person name="Submissions S."/>
        </authorList>
    </citation>
    <scope>NUCLEOTIDE SEQUENCE [LARGE SCALE GENOMIC DNA]</scope>
    <source>
        <strain evidence="3">CGMCC 1.10683</strain>
    </source>
</reference>
<evidence type="ECO:0000313" key="2">
    <source>
        <dbReference type="EMBL" id="SFS80238.1"/>
    </source>
</evidence>
<name>A0A1I6STN6_9CAUL</name>
<dbReference type="STRING" id="871741.SAMN05192570_2659"/>
<evidence type="ECO:0000313" key="3">
    <source>
        <dbReference type="Proteomes" id="UP000198788"/>
    </source>
</evidence>
<dbReference type="Pfam" id="PF08818">
    <property type="entry name" value="DUF1801"/>
    <property type="match status" value="1"/>
</dbReference>
<dbReference type="InterPro" id="IPR014922">
    <property type="entry name" value="YdhG-like"/>
</dbReference>
<evidence type="ECO:0000259" key="1">
    <source>
        <dbReference type="Pfam" id="PF08818"/>
    </source>
</evidence>
<dbReference type="RefSeq" id="WP_092311667.1">
    <property type="nucleotide sequence ID" value="NZ_FOZV01000006.1"/>
</dbReference>
<gene>
    <name evidence="2" type="ORF">SAMN05192570_2659</name>
</gene>
<protein>
    <recommendedName>
        <fullName evidence="1">YdhG-like domain-containing protein</fullName>
    </recommendedName>
</protein>
<accession>A0A1I6STN6</accession>
<organism evidence="2 3">
    <name type="scientific">Brevundimonas viscosa</name>
    <dbReference type="NCBI Taxonomy" id="871741"/>
    <lineage>
        <taxon>Bacteria</taxon>
        <taxon>Pseudomonadati</taxon>
        <taxon>Pseudomonadota</taxon>
        <taxon>Alphaproteobacteria</taxon>
        <taxon>Caulobacterales</taxon>
        <taxon>Caulobacteraceae</taxon>
        <taxon>Brevundimonas</taxon>
    </lineage>
</organism>
<dbReference type="AlphaFoldDB" id="A0A1I6STN6"/>
<dbReference type="EMBL" id="FOZV01000006">
    <property type="protein sequence ID" value="SFS80238.1"/>
    <property type="molecule type" value="Genomic_DNA"/>
</dbReference>
<keyword evidence="3" id="KW-1185">Reference proteome</keyword>